<dbReference type="InterPro" id="IPR003594">
    <property type="entry name" value="HATPase_dom"/>
</dbReference>
<feature type="coiled-coil region" evidence="8">
    <location>
        <begin position="198"/>
        <end position="228"/>
    </location>
</feature>
<dbReference type="Gene3D" id="1.10.287.130">
    <property type="match status" value="1"/>
</dbReference>
<evidence type="ECO:0000256" key="2">
    <source>
        <dbReference type="ARBA" id="ARBA00012438"/>
    </source>
</evidence>
<proteinExistence type="predicted"/>
<keyword evidence="4" id="KW-0547">Nucleotide-binding</keyword>
<organism evidence="11 12">
    <name type="scientific">Longibacter salinarum</name>
    <dbReference type="NCBI Taxonomy" id="1850348"/>
    <lineage>
        <taxon>Bacteria</taxon>
        <taxon>Pseudomonadati</taxon>
        <taxon>Rhodothermota</taxon>
        <taxon>Rhodothermia</taxon>
        <taxon>Rhodothermales</taxon>
        <taxon>Salisaetaceae</taxon>
        <taxon>Longibacter</taxon>
    </lineage>
</organism>
<comment type="caution">
    <text evidence="11">The sequence shown here is derived from an EMBL/GenBank/DDBJ whole genome shotgun (WGS) entry which is preliminary data.</text>
</comment>
<dbReference type="PANTHER" id="PTHR43065">
    <property type="entry name" value="SENSOR HISTIDINE KINASE"/>
    <property type="match status" value="1"/>
</dbReference>
<keyword evidence="3" id="KW-0808">Transferase</keyword>
<evidence type="ECO:0000259" key="10">
    <source>
        <dbReference type="PROSITE" id="PS50109"/>
    </source>
</evidence>
<gene>
    <name evidence="11" type="ORF">CRI94_11290</name>
</gene>
<keyword evidence="7" id="KW-0902">Two-component regulatory system</keyword>
<evidence type="ECO:0000256" key="4">
    <source>
        <dbReference type="ARBA" id="ARBA00022741"/>
    </source>
</evidence>
<dbReference type="InterPro" id="IPR004358">
    <property type="entry name" value="Sig_transdc_His_kin-like_C"/>
</dbReference>
<comment type="catalytic activity">
    <reaction evidence="1">
        <text>ATP + protein L-histidine = ADP + protein N-phospho-L-histidine.</text>
        <dbReference type="EC" id="2.7.13.3"/>
    </reaction>
</comment>
<keyword evidence="6 11" id="KW-0067">ATP-binding</keyword>
<reference evidence="11 12" key="1">
    <citation type="submission" date="2017-10" db="EMBL/GenBank/DDBJ databases">
        <title>Draft genome of Longibacter Salinarum.</title>
        <authorList>
            <person name="Goh K.M."/>
            <person name="Shamsir M.S."/>
            <person name="Lim S.W."/>
        </authorList>
    </citation>
    <scope>NUCLEOTIDE SEQUENCE [LARGE SCALE GENOMIC DNA]</scope>
    <source>
        <strain evidence="11 12">KCTC 52045</strain>
    </source>
</reference>
<evidence type="ECO:0000256" key="6">
    <source>
        <dbReference type="ARBA" id="ARBA00022840"/>
    </source>
</evidence>
<dbReference type="Pfam" id="PF02518">
    <property type="entry name" value="HATPase_c"/>
    <property type="match status" value="1"/>
</dbReference>
<dbReference type="InterPro" id="IPR035965">
    <property type="entry name" value="PAS-like_dom_sf"/>
</dbReference>
<dbReference type="GO" id="GO:0004673">
    <property type="term" value="F:protein histidine kinase activity"/>
    <property type="evidence" value="ECO:0007669"/>
    <property type="project" value="UniProtKB-EC"/>
</dbReference>
<dbReference type="EC" id="2.7.13.3" evidence="2"/>
<dbReference type="AlphaFoldDB" id="A0A2A8CXV9"/>
<evidence type="ECO:0000256" key="3">
    <source>
        <dbReference type="ARBA" id="ARBA00022679"/>
    </source>
</evidence>
<evidence type="ECO:0000256" key="8">
    <source>
        <dbReference type="SAM" id="Coils"/>
    </source>
</evidence>
<protein>
    <recommendedName>
        <fullName evidence="2">histidine kinase</fullName>
        <ecNumber evidence="2">2.7.13.3</ecNumber>
    </recommendedName>
</protein>
<dbReference type="SUPFAM" id="SSF55874">
    <property type="entry name" value="ATPase domain of HSP90 chaperone/DNA topoisomerase II/histidine kinase"/>
    <property type="match status" value="1"/>
</dbReference>
<sequence length="451" mass="51546">MHRHFRVQIILRLLAIVGTLGGAYVLVTEWALYELALVAVLAACYFAWRLILYVEKSARDLTRFLESVRYADFSQGYTSDGRGPLFDRLRDAFRNVTREFRRIRAEKEEQVRYLENVVQHIGIPLISFRDDGTVELMNRAARRLLRTGPVRNIDALRDLSPELVDHLCTLDPGRQAMVRVTEDDRTMQLSVSVSRFRLRDEAHAIATIQDLRNELEEKEMEAWQQLTRVLTHEIMNSVAPISSLASTAHRLLEDVPAGDGADPSQNAVEIRADAREAVETIERRSKGLISFVDSYRSFTKIPNPTFEVLEAREMFENVRRLLRVQIEEHNLSCEIQVDPDPLEFTADLELIEQVLINLTLNAMQAVEGRPDARIMMRARIDRRSRPVLQIADNGPGIPPDVQERIFVPFFTTKEDGSGIGLSLSRQIMRLHGGTLTVRSEPDVETAFTLRF</sequence>
<keyword evidence="12" id="KW-1185">Reference proteome</keyword>
<dbReference type="InterPro" id="IPR005467">
    <property type="entry name" value="His_kinase_dom"/>
</dbReference>
<dbReference type="InterPro" id="IPR036890">
    <property type="entry name" value="HATPase_C_sf"/>
</dbReference>
<dbReference type="Gene3D" id="3.30.565.10">
    <property type="entry name" value="Histidine kinase-like ATPase, C-terminal domain"/>
    <property type="match status" value="1"/>
</dbReference>
<name>A0A2A8CXV9_9BACT</name>
<evidence type="ECO:0000313" key="11">
    <source>
        <dbReference type="EMBL" id="PEN13218.1"/>
    </source>
</evidence>
<evidence type="ECO:0000256" key="5">
    <source>
        <dbReference type="ARBA" id="ARBA00022777"/>
    </source>
</evidence>
<keyword evidence="9" id="KW-0472">Membrane</keyword>
<accession>A0A2A8CXV9</accession>
<keyword evidence="5" id="KW-0418">Kinase</keyword>
<dbReference type="RefSeq" id="WP_098075811.1">
    <property type="nucleotide sequence ID" value="NZ_PDEQ01000005.1"/>
</dbReference>
<dbReference type="EMBL" id="PDEQ01000005">
    <property type="protein sequence ID" value="PEN13218.1"/>
    <property type="molecule type" value="Genomic_DNA"/>
</dbReference>
<feature type="domain" description="Histidine kinase" evidence="10">
    <location>
        <begin position="229"/>
        <end position="451"/>
    </location>
</feature>
<feature type="transmembrane region" description="Helical" evidence="9">
    <location>
        <begin position="33"/>
        <end position="54"/>
    </location>
</feature>
<dbReference type="PRINTS" id="PR00344">
    <property type="entry name" value="BCTRLSENSOR"/>
</dbReference>
<dbReference type="PROSITE" id="PS50109">
    <property type="entry name" value="HIS_KIN"/>
    <property type="match status" value="1"/>
</dbReference>
<evidence type="ECO:0000256" key="1">
    <source>
        <dbReference type="ARBA" id="ARBA00000085"/>
    </source>
</evidence>
<keyword evidence="9" id="KW-0812">Transmembrane</keyword>
<dbReference type="GO" id="GO:0000160">
    <property type="term" value="P:phosphorelay signal transduction system"/>
    <property type="evidence" value="ECO:0007669"/>
    <property type="project" value="UniProtKB-KW"/>
</dbReference>
<evidence type="ECO:0000256" key="7">
    <source>
        <dbReference type="ARBA" id="ARBA00023012"/>
    </source>
</evidence>
<dbReference type="OrthoDB" id="9806995at2"/>
<keyword evidence="8" id="KW-0175">Coiled coil</keyword>
<evidence type="ECO:0000256" key="9">
    <source>
        <dbReference type="SAM" id="Phobius"/>
    </source>
</evidence>
<dbReference type="SUPFAM" id="SSF55785">
    <property type="entry name" value="PYP-like sensor domain (PAS domain)"/>
    <property type="match status" value="1"/>
</dbReference>
<evidence type="ECO:0000313" key="12">
    <source>
        <dbReference type="Proteomes" id="UP000220102"/>
    </source>
</evidence>
<dbReference type="PANTHER" id="PTHR43065:SF46">
    <property type="entry name" value="C4-DICARBOXYLATE TRANSPORT SENSOR PROTEIN DCTB"/>
    <property type="match status" value="1"/>
</dbReference>
<dbReference type="GO" id="GO:0005524">
    <property type="term" value="F:ATP binding"/>
    <property type="evidence" value="ECO:0007669"/>
    <property type="project" value="UniProtKB-KW"/>
</dbReference>
<feature type="transmembrane region" description="Helical" evidence="9">
    <location>
        <begin position="9"/>
        <end position="27"/>
    </location>
</feature>
<dbReference type="Proteomes" id="UP000220102">
    <property type="component" value="Unassembled WGS sequence"/>
</dbReference>
<keyword evidence="9" id="KW-1133">Transmembrane helix</keyword>
<dbReference type="SMART" id="SM00387">
    <property type="entry name" value="HATPase_c"/>
    <property type="match status" value="1"/>
</dbReference>